<accession>X0UC59</accession>
<evidence type="ECO:0000256" key="2">
    <source>
        <dbReference type="ARBA" id="ARBA00022598"/>
    </source>
</evidence>
<comment type="caution">
    <text evidence="10">The sequence shown here is derived from an EMBL/GenBank/DDBJ whole genome shotgun (WGS) entry which is preliminary data.</text>
</comment>
<dbReference type="InterPro" id="IPR014729">
    <property type="entry name" value="Rossmann-like_a/b/a_fold"/>
</dbReference>
<organism evidence="10">
    <name type="scientific">marine sediment metagenome</name>
    <dbReference type="NCBI Taxonomy" id="412755"/>
    <lineage>
        <taxon>unclassified sequences</taxon>
        <taxon>metagenomes</taxon>
        <taxon>ecological metagenomes</taxon>
    </lineage>
</organism>
<sequence>MDTAVVLVSGGVNSLVLTGVAAKEYTLALMHVGYGQRTQDRDLACFRSICDRFTPAKRAAIALKHFEAVGGNARVDKNLTIEPVSALGSETPSTYVPGLIPTLLGLAFHWASAIGAKHILIGSSENDGPPCPRTSLLFPDHRRDLYHLYNQLIEIAAKRNSKIQLHTPLIEMTREEVVRLGQHLSVPFELSWS</sequence>
<dbReference type="InterPro" id="IPR018317">
    <property type="entry name" value="QueC"/>
</dbReference>
<keyword evidence="6" id="KW-0067">ATP-binding</keyword>
<comment type="catalytic activity">
    <reaction evidence="9">
        <text>7-carboxy-7-carbaguanine + NH4(+) + 2 ATP = 7-cyano-7-carbaguanine + 2 AMP + 2 diphosphate + 2 H(+)</text>
        <dbReference type="Rhea" id="RHEA:27982"/>
        <dbReference type="ChEBI" id="CHEBI:15378"/>
        <dbReference type="ChEBI" id="CHEBI:28938"/>
        <dbReference type="ChEBI" id="CHEBI:30616"/>
        <dbReference type="ChEBI" id="CHEBI:33019"/>
        <dbReference type="ChEBI" id="CHEBI:45075"/>
        <dbReference type="ChEBI" id="CHEBI:61036"/>
        <dbReference type="ChEBI" id="CHEBI:456215"/>
        <dbReference type="EC" id="6.3.4.20"/>
    </reaction>
</comment>
<name>X0UC59_9ZZZZ</name>
<feature type="non-terminal residue" evidence="10">
    <location>
        <position position="193"/>
    </location>
</feature>
<keyword evidence="5" id="KW-0862">Zinc</keyword>
<dbReference type="Gene3D" id="3.40.50.620">
    <property type="entry name" value="HUPs"/>
    <property type="match status" value="1"/>
</dbReference>
<dbReference type="AlphaFoldDB" id="X0UC59"/>
<evidence type="ECO:0000256" key="5">
    <source>
        <dbReference type="ARBA" id="ARBA00022833"/>
    </source>
</evidence>
<evidence type="ECO:0000313" key="10">
    <source>
        <dbReference type="EMBL" id="GAG03170.1"/>
    </source>
</evidence>
<evidence type="ECO:0000256" key="9">
    <source>
        <dbReference type="ARBA" id="ARBA00047890"/>
    </source>
</evidence>
<comment type="similarity">
    <text evidence="7">Belongs to the QueC family.</text>
</comment>
<evidence type="ECO:0000256" key="3">
    <source>
        <dbReference type="ARBA" id="ARBA00022723"/>
    </source>
</evidence>
<evidence type="ECO:0000256" key="4">
    <source>
        <dbReference type="ARBA" id="ARBA00022741"/>
    </source>
</evidence>
<evidence type="ECO:0000256" key="6">
    <source>
        <dbReference type="ARBA" id="ARBA00022840"/>
    </source>
</evidence>
<dbReference type="PANTHER" id="PTHR42914:SF1">
    <property type="entry name" value="7-CYANO-7-DEAZAGUANINE SYNTHASE"/>
    <property type="match status" value="1"/>
</dbReference>
<reference evidence="10" key="1">
    <citation type="journal article" date="2014" name="Front. Microbiol.">
        <title>High frequency of phylogenetically diverse reductive dehalogenase-homologous genes in deep subseafloor sedimentary metagenomes.</title>
        <authorList>
            <person name="Kawai M."/>
            <person name="Futagami T."/>
            <person name="Toyoda A."/>
            <person name="Takaki Y."/>
            <person name="Nishi S."/>
            <person name="Hori S."/>
            <person name="Arai W."/>
            <person name="Tsubouchi T."/>
            <person name="Morono Y."/>
            <person name="Uchiyama I."/>
            <person name="Ito T."/>
            <person name="Fujiyama A."/>
            <person name="Inagaki F."/>
            <person name="Takami H."/>
        </authorList>
    </citation>
    <scope>NUCLEOTIDE SEQUENCE</scope>
    <source>
        <strain evidence="10">Expedition CK06-06</strain>
    </source>
</reference>
<evidence type="ECO:0000256" key="7">
    <source>
        <dbReference type="ARBA" id="ARBA00037993"/>
    </source>
</evidence>
<proteinExistence type="inferred from homology"/>
<dbReference type="EC" id="6.3.4.20" evidence="8"/>
<comment type="pathway">
    <text evidence="1">Purine metabolism; 7-cyano-7-deazaguanine biosynthesis.</text>
</comment>
<dbReference type="SUPFAM" id="SSF52402">
    <property type="entry name" value="Adenine nucleotide alpha hydrolases-like"/>
    <property type="match status" value="1"/>
</dbReference>
<dbReference type="GO" id="GO:0005524">
    <property type="term" value="F:ATP binding"/>
    <property type="evidence" value="ECO:0007669"/>
    <property type="project" value="UniProtKB-KW"/>
</dbReference>
<protein>
    <recommendedName>
        <fullName evidence="8">7-cyano-7-deazaguanine synthase</fullName>
        <ecNumber evidence="8">6.3.4.20</ecNumber>
    </recommendedName>
</protein>
<evidence type="ECO:0000256" key="1">
    <source>
        <dbReference type="ARBA" id="ARBA00005061"/>
    </source>
</evidence>
<dbReference type="EMBL" id="BARS01029320">
    <property type="protein sequence ID" value="GAG03170.1"/>
    <property type="molecule type" value="Genomic_DNA"/>
</dbReference>
<keyword evidence="2" id="KW-0436">Ligase</keyword>
<dbReference type="PANTHER" id="PTHR42914">
    <property type="entry name" value="7-CYANO-7-DEAZAGUANINE SYNTHASE"/>
    <property type="match status" value="1"/>
</dbReference>
<keyword evidence="4" id="KW-0547">Nucleotide-binding</keyword>
<evidence type="ECO:0000256" key="8">
    <source>
        <dbReference type="ARBA" id="ARBA00039149"/>
    </source>
</evidence>
<dbReference type="GO" id="GO:0016874">
    <property type="term" value="F:ligase activity"/>
    <property type="evidence" value="ECO:0007669"/>
    <property type="project" value="UniProtKB-KW"/>
</dbReference>
<dbReference type="GO" id="GO:0046872">
    <property type="term" value="F:metal ion binding"/>
    <property type="evidence" value="ECO:0007669"/>
    <property type="project" value="UniProtKB-KW"/>
</dbReference>
<gene>
    <name evidence="10" type="ORF">S01H1_45841</name>
</gene>
<keyword evidence="3" id="KW-0479">Metal-binding</keyword>
<dbReference type="Pfam" id="PF06508">
    <property type="entry name" value="QueC"/>
    <property type="match status" value="1"/>
</dbReference>